<name>A0A6J8CXF7_MYTCO</name>
<dbReference type="GO" id="GO:0016757">
    <property type="term" value="F:glycosyltransferase activity"/>
    <property type="evidence" value="ECO:0007669"/>
    <property type="project" value="UniProtKB-UniRule"/>
</dbReference>
<protein>
    <recommendedName>
        <fullName evidence="6">Glycosyltransferase family 92 protein</fullName>
        <ecNumber evidence="6">2.4.1.-</ecNumber>
    </recommendedName>
</protein>
<gene>
    <name evidence="7" type="ORF">MCOR_33798</name>
</gene>
<reference evidence="7 8" key="1">
    <citation type="submission" date="2020-06" db="EMBL/GenBank/DDBJ databases">
        <authorList>
            <person name="Li R."/>
            <person name="Bekaert M."/>
        </authorList>
    </citation>
    <scope>NUCLEOTIDE SEQUENCE [LARGE SCALE GENOMIC DNA]</scope>
    <source>
        <strain evidence="8">wild</strain>
    </source>
</reference>
<evidence type="ECO:0000256" key="2">
    <source>
        <dbReference type="ARBA" id="ARBA00007647"/>
    </source>
</evidence>
<keyword evidence="5" id="KW-0472">Membrane</keyword>
<evidence type="ECO:0000256" key="4">
    <source>
        <dbReference type="ARBA" id="ARBA00022679"/>
    </source>
</evidence>
<evidence type="ECO:0000256" key="6">
    <source>
        <dbReference type="RuleBase" id="RU366017"/>
    </source>
</evidence>
<dbReference type="GO" id="GO:0016020">
    <property type="term" value="C:membrane"/>
    <property type="evidence" value="ECO:0007669"/>
    <property type="project" value="UniProtKB-SubCell"/>
</dbReference>
<dbReference type="InterPro" id="IPR008166">
    <property type="entry name" value="Glyco_transf_92"/>
</dbReference>
<keyword evidence="4 6" id="KW-0808">Transferase</keyword>
<comment type="subcellular location">
    <subcellularLocation>
        <location evidence="1">Membrane</location>
    </subcellularLocation>
</comment>
<sequence length="158" mass="18317">MHGKKKALLRATNFICIFYLKDNTKFDVNSTHKRLTYFSYEALHPVQFICPVKSSSIRSVSVTYGSNMYEGNEENYIKVDLSMKDESGLSVCNPFTFGNIDARHMLEWFEFQRLVGVDKVLTYTYKLNKQAMAVLEYYESIGYAVVIRDFDFPLKGIL</sequence>
<keyword evidence="3 6" id="KW-0328">Glycosyltransferase</keyword>
<dbReference type="EMBL" id="CACVKT020006042">
    <property type="protein sequence ID" value="CAC5399550.1"/>
    <property type="molecule type" value="Genomic_DNA"/>
</dbReference>
<dbReference type="Pfam" id="PF01697">
    <property type="entry name" value="Glyco_transf_92"/>
    <property type="match status" value="1"/>
</dbReference>
<evidence type="ECO:0000256" key="5">
    <source>
        <dbReference type="ARBA" id="ARBA00023136"/>
    </source>
</evidence>
<keyword evidence="8" id="KW-1185">Reference proteome</keyword>
<evidence type="ECO:0000256" key="1">
    <source>
        <dbReference type="ARBA" id="ARBA00004370"/>
    </source>
</evidence>
<evidence type="ECO:0000313" key="7">
    <source>
        <dbReference type="EMBL" id="CAC5399550.1"/>
    </source>
</evidence>
<dbReference type="Proteomes" id="UP000507470">
    <property type="component" value="Unassembled WGS sequence"/>
</dbReference>
<accession>A0A6J8CXF7</accession>
<organism evidence="7 8">
    <name type="scientific">Mytilus coruscus</name>
    <name type="common">Sea mussel</name>
    <dbReference type="NCBI Taxonomy" id="42192"/>
    <lineage>
        <taxon>Eukaryota</taxon>
        <taxon>Metazoa</taxon>
        <taxon>Spiralia</taxon>
        <taxon>Lophotrochozoa</taxon>
        <taxon>Mollusca</taxon>
        <taxon>Bivalvia</taxon>
        <taxon>Autobranchia</taxon>
        <taxon>Pteriomorphia</taxon>
        <taxon>Mytilida</taxon>
        <taxon>Mytiloidea</taxon>
        <taxon>Mytilidae</taxon>
        <taxon>Mytilinae</taxon>
        <taxon>Mytilus</taxon>
    </lineage>
</organism>
<evidence type="ECO:0000313" key="8">
    <source>
        <dbReference type="Proteomes" id="UP000507470"/>
    </source>
</evidence>
<dbReference type="OrthoDB" id="6042617at2759"/>
<comment type="similarity">
    <text evidence="2 6">Belongs to the glycosyltransferase 92 family.</text>
</comment>
<evidence type="ECO:0000256" key="3">
    <source>
        <dbReference type="ARBA" id="ARBA00022676"/>
    </source>
</evidence>
<proteinExistence type="inferred from homology"/>
<dbReference type="AlphaFoldDB" id="A0A6J8CXF7"/>
<dbReference type="EC" id="2.4.1.-" evidence="6"/>